<evidence type="ECO:0000313" key="1">
    <source>
        <dbReference type="EMBL" id="KKW28443.1"/>
    </source>
</evidence>
<evidence type="ECO:0000313" key="2">
    <source>
        <dbReference type="Proteomes" id="UP000034846"/>
    </source>
</evidence>
<sequence>MKFKTFTVTANRTDAGEVDVTESQWVAHVRVSTYRAPHPLDKRYGTNAKGERNARLRPLTQTVTRFVRVIGVRKDEVAVHVINTNNDREYHDWCNALELVLVSAKPFAVVTMADDQEYPSQSGYRRESVRIARQVHKGELSRTFTPVTLEGVGSEFRIDSQRMRFTRLADVAREVGMEPMVVLQRFAQVSPSSYYEPNAAVYAAHTDRTVRNGSPWRFRDYTDAIPKGGDCGGAIGWGGEDAMDWKTFALNSWSDIRIPERWARDILVLAHFGFIPGVCEVPEASFDLKADCPEPYEVSGMLPVKPIDEIRELRAERSGDIKRDAFEKHLLRLSDKTAMADMPWLNDIGNFQYYTDYKGIELFGGRLTVATCFWTRGGSGVGEYWAGFIAVHSRMTNNPRREKALYRLMIWPNEILRAAPEGALGGFFPEIEGVEPEIMAMIRSLMEPWGFVEVRSV</sequence>
<gene>
    <name evidence="1" type="ORF">UY72_C0072G0003</name>
</gene>
<dbReference type="EMBL" id="LCRD01000072">
    <property type="protein sequence ID" value="KKW28443.1"/>
    <property type="molecule type" value="Genomic_DNA"/>
</dbReference>
<accession>A0A0G1XAX4</accession>
<comment type="caution">
    <text evidence="1">The sequence shown here is derived from an EMBL/GenBank/DDBJ whole genome shotgun (WGS) entry which is preliminary data.</text>
</comment>
<organism evidence="1 2">
    <name type="scientific">Candidatus Uhrbacteria bacterium GW2011_GWD2_52_7</name>
    <dbReference type="NCBI Taxonomy" id="1618989"/>
    <lineage>
        <taxon>Bacteria</taxon>
        <taxon>Candidatus Uhriibacteriota</taxon>
    </lineage>
</organism>
<reference evidence="1 2" key="1">
    <citation type="journal article" date="2015" name="Nature">
        <title>rRNA introns, odd ribosomes, and small enigmatic genomes across a large radiation of phyla.</title>
        <authorList>
            <person name="Brown C.T."/>
            <person name="Hug L.A."/>
            <person name="Thomas B.C."/>
            <person name="Sharon I."/>
            <person name="Castelle C.J."/>
            <person name="Singh A."/>
            <person name="Wilkins M.J."/>
            <person name="Williams K.H."/>
            <person name="Banfield J.F."/>
        </authorList>
    </citation>
    <scope>NUCLEOTIDE SEQUENCE [LARGE SCALE GENOMIC DNA]</scope>
</reference>
<dbReference type="AlphaFoldDB" id="A0A0G1XAX4"/>
<name>A0A0G1XAX4_9BACT</name>
<proteinExistence type="predicted"/>
<protein>
    <submittedName>
        <fullName evidence="1">Uncharacterized protein</fullName>
    </submittedName>
</protein>
<dbReference type="Proteomes" id="UP000034846">
    <property type="component" value="Unassembled WGS sequence"/>
</dbReference>